<feature type="region of interest" description="Disordered" evidence="1">
    <location>
        <begin position="197"/>
        <end position="235"/>
    </location>
</feature>
<proteinExistence type="predicted"/>
<reference evidence="3" key="1">
    <citation type="journal article" date="2020" name="Fungal Divers.">
        <title>Resolving the Mortierellaceae phylogeny through synthesis of multi-gene phylogenetics and phylogenomics.</title>
        <authorList>
            <person name="Vandepol N."/>
            <person name="Liber J."/>
            <person name="Desiro A."/>
            <person name="Na H."/>
            <person name="Kennedy M."/>
            <person name="Barry K."/>
            <person name="Grigoriev I.V."/>
            <person name="Miller A.N."/>
            <person name="O'Donnell K."/>
            <person name="Stajich J.E."/>
            <person name="Bonito G."/>
        </authorList>
    </citation>
    <scope>NUCLEOTIDE SEQUENCE</scope>
    <source>
        <strain evidence="3">KOD948</strain>
    </source>
</reference>
<dbReference type="AlphaFoldDB" id="A0A9P6U149"/>
<feature type="transmembrane region" description="Helical" evidence="2">
    <location>
        <begin position="80"/>
        <end position="103"/>
    </location>
</feature>
<keyword evidence="4" id="KW-1185">Reference proteome</keyword>
<name>A0A9P6U149_9FUNG</name>
<evidence type="ECO:0000313" key="4">
    <source>
        <dbReference type="Proteomes" id="UP000726737"/>
    </source>
</evidence>
<keyword evidence="2" id="KW-1133">Transmembrane helix</keyword>
<dbReference type="EMBL" id="JAAAJA010000387">
    <property type="protein sequence ID" value="KAG0254716.1"/>
    <property type="molecule type" value="Genomic_DNA"/>
</dbReference>
<keyword evidence="2" id="KW-0472">Membrane</keyword>
<feature type="compositionally biased region" description="Polar residues" evidence="1">
    <location>
        <begin position="1"/>
        <end position="24"/>
    </location>
</feature>
<keyword evidence="2" id="KW-0812">Transmembrane</keyword>
<accession>A0A9P6U149</accession>
<gene>
    <name evidence="3" type="ORF">BG011_005551</name>
</gene>
<evidence type="ECO:0000256" key="2">
    <source>
        <dbReference type="SAM" id="Phobius"/>
    </source>
</evidence>
<feature type="region of interest" description="Disordered" evidence="1">
    <location>
        <begin position="1"/>
        <end position="27"/>
    </location>
</feature>
<evidence type="ECO:0000256" key="1">
    <source>
        <dbReference type="SAM" id="MobiDB-lite"/>
    </source>
</evidence>
<feature type="compositionally biased region" description="Polar residues" evidence="1">
    <location>
        <begin position="45"/>
        <end position="61"/>
    </location>
</feature>
<dbReference type="Proteomes" id="UP000726737">
    <property type="component" value="Unassembled WGS sequence"/>
</dbReference>
<dbReference type="OrthoDB" id="2428088at2759"/>
<feature type="compositionally biased region" description="Low complexity" evidence="1">
    <location>
        <begin position="208"/>
        <end position="218"/>
    </location>
</feature>
<feature type="region of interest" description="Disordered" evidence="1">
    <location>
        <begin position="41"/>
        <end position="75"/>
    </location>
</feature>
<organism evidence="3 4">
    <name type="scientific">Mortierella polycephala</name>
    <dbReference type="NCBI Taxonomy" id="41804"/>
    <lineage>
        <taxon>Eukaryota</taxon>
        <taxon>Fungi</taxon>
        <taxon>Fungi incertae sedis</taxon>
        <taxon>Mucoromycota</taxon>
        <taxon>Mortierellomycotina</taxon>
        <taxon>Mortierellomycetes</taxon>
        <taxon>Mortierellales</taxon>
        <taxon>Mortierellaceae</taxon>
        <taxon>Mortierella</taxon>
    </lineage>
</organism>
<protein>
    <submittedName>
        <fullName evidence="3">Uncharacterized protein</fullName>
    </submittedName>
</protein>
<evidence type="ECO:0000313" key="3">
    <source>
        <dbReference type="EMBL" id="KAG0254716.1"/>
    </source>
</evidence>
<comment type="caution">
    <text evidence="3">The sequence shown here is derived from an EMBL/GenBank/DDBJ whole genome shotgun (WGS) entry which is preliminary data.</text>
</comment>
<sequence length="414" mass="44391">MDTHNPLSTYTGNLNPGVNSSVDSSLEPGAQFAVDPKAALDGHTHSTGIGATATNSQTESHSPVMRASPSHQNQNSRGHIYASVVVLSIGILALILAITFYFVNGRSWRRRSNVDTEDGSSVTNSSVDLELNNHSKAKCLAESTATTIEAEKPLVGAGQEVVALPEQQEDNGTVPSPSTARLENAPLRVSVFSLLKGSHHSRRRPPYNSGSSNSNNNHIHNHIIRSSDAPPTGIHLPMLTRTKARSSFKQKGKKRLFFQTRPAPFTVNLREYQSTIVAIQDATSSTLVCSSTADISQPECPLEQQQGIHDIFSPNRPSRSICSTVPTLSRFDQPSLGANTRSSSIMGLYGSTRSSPNGSMVDAASTRAMYCMSLKSAMSLATHTDLPVVPDANEIVIASALHNDPNQTSQSLPE</sequence>